<dbReference type="GO" id="GO:0005743">
    <property type="term" value="C:mitochondrial inner membrane"/>
    <property type="evidence" value="ECO:0007669"/>
    <property type="project" value="UniProtKB-SubCell"/>
</dbReference>
<dbReference type="Gene3D" id="1.10.10.10">
    <property type="entry name" value="Winged helix-like DNA-binding domain superfamily/Winged helix DNA-binding domain"/>
    <property type="match status" value="1"/>
</dbReference>
<evidence type="ECO:0000313" key="18">
    <source>
        <dbReference type="WBParaSite" id="Hba_05157"/>
    </source>
</evidence>
<accession>A0A1I7WJG0</accession>
<comment type="subcellular location">
    <subcellularLocation>
        <location evidence="2">Mitochondrion inner membrane</location>
        <topology evidence="2">Peripheral membrane protein</topology>
        <orientation evidence="2">Matrix side</orientation>
    </subcellularLocation>
    <subcellularLocation>
        <location evidence="1">Nucleus</location>
    </subcellularLocation>
</comment>
<keyword evidence="6" id="KW-0999">Mitochondrion inner membrane</keyword>
<evidence type="ECO:0000256" key="7">
    <source>
        <dbReference type="ARBA" id="ARBA00022946"/>
    </source>
</evidence>
<feature type="domain" description="TFIIF beta subunit HTH" evidence="16">
    <location>
        <begin position="158"/>
        <end position="222"/>
    </location>
</feature>
<dbReference type="AlphaFoldDB" id="A0A1I7WJG0"/>
<evidence type="ECO:0000256" key="9">
    <source>
        <dbReference type="ARBA" id="ARBA00023125"/>
    </source>
</evidence>
<evidence type="ECO:0000256" key="8">
    <source>
        <dbReference type="ARBA" id="ARBA00023015"/>
    </source>
</evidence>
<dbReference type="InterPro" id="IPR036388">
    <property type="entry name" value="WH-like_DNA-bd_sf"/>
</dbReference>
<keyword evidence="15" id="KW-0812">Transmembrane</keyword>
<keyword evidence="12" id="KW-0804">Transcription</keyword>
<keyword evidence="8" id="KW-0805">Transcription regulation</keyword>
<comment type="similarity">
    <text evidence="3">Belongs to the COA8 family.</text>
</comment>
<dbReference type="Pfam" id="PF02270">
    <property type="entry name" value="TFIIF_beta"/>
    <property type="match status" value="1"/>
</dbReference>
<evidence type="ECO:0000256" key="4">
    <source>
        <dbReference type="ARBA" id="ARBA00009543"/>
    </source>
</evidence>
<dbReference type="SUPFAM" id="SSF51713">
    <property type="entry name" value="tRNA-guanine transglycosylase"/>
    <property type="match status" value="1"/>
</dbReference>
<dbReference type="GO" id="GO:0003677">
    <property type="term" value="F:DNA binding"/>
    <property type="evidence" value="ECO:0007669"/>
    <property type="project" value="UniProtKB-KW"/>
</dbReference>
<dbReference type="PANTHER" id="PTHR31107">
    <property type="entry name" value="APOPTOGENIC PROTEIN 1, MITOCHONDRIAL"/>
    <property type="match status" value="1"/>
</dbReference>
<sequence>MTTRQQLGRGKFREEEDPFLLEVGDFICLSTCSSGIYIYIYTYFIAWYLVREMVMSIVNLRNVGYGWLRFPDIYQSCGKQMLVLMLGGWLSSRLEEKATFVYHHCFSIDIFLSTTYHLYIKFYRFVQFNFAAVKFKPVAAHAEDMMRSKQKKDGAKTVRADRDALMQALFHAFEKHQYYRLQDLQQLTQQPAGYVKELLQDIAVYNTAPPHKSMWELKPEYRNYGSIDIEHATPSCMVYLRAGHIPHLTWDVVQKWLKLDQKPIFQLTLPGLIESEPQLFVESPSLVPSWFPLVEDLANIIDENVLWMLDLKINAMVIQFVMVDFSFLFFPYLLFLIIIDLHDFVDGKEVDRDELKKLVHQTFAPLPPNRLRYASGAFDPSMILFLSQLGIDLFDSSYVVKISEEAKAFLLADDYPYSCRYELMDFKEDRYADDFTTPFDICECYTCKNYTKGYLHHLNNAKELLCSILLVMLRRVDNETELERNYREAREKLNEWNSNFWAEHNQDFEIKKAKFIEKKKSELGRIDSVSAEDMSEFYRDFLNTRHTVLMTYNKEWYQRNLALIWPAIKVNLIRFMRLLRK</sequence>
<dbReference type="InterPro" id="IPR036511">
    <property type="entry name" value="TGT-like_sf"/>
</dbReference>
<dbReference type="GO" id="GO:0006400">
    <property type="term" value="P:tRNA modification"/>
    <property type="evidence" value="ECO:0007669"/>
    <property type="project" value="InterPro"/>
</dbReference>
<dbReference type="InterPro" id="IPR002616">
    <property type="entry name" value="tRNA_ribo_trans-like"/>
</dbReference>
<keyword evidence="15" id="KW-1133">Transmembrane helix</keyword>
<dbReference type="GO" id="GO:0006367">
    <property type="term" value="P:transcription initiation at RNA polymerase II promoter"/>
    <property type="evidence" value="ECO:0007669"/>
    <property type="project" value="UniProtKB-ARBA"/>
</dbReference>
<dbReference type="InterPro" id="IPR018796">
    <property type="entry name" value="COA8"/>
</dbReference>
<dbReference type="Proteomes" id="UP000095283">
    <property type="component" value="Unplaced"/>
</dbReference>
<evidence type="ECO:0000256" key="6">
    <source>
        <dbReference type="ARBA" id="ARBA00022792"/>
    </source>
</evidence>
<dbReference type="FunFam" id="1.10.10.10:FF:000035">
    <property type="entry name" value="General transcription factor IIF subunit 2"/>
    <property type="match status" value="1"/>
</dbReference>
<dbReference type="NCBIfam" id="TIGR00449">
    <property type="entry name" value="tgt_general"/>
    <property type="match status" value="1"/>
</dbReference>
<keyword evidence="17" id="KW-1185">Reference proteome</keyword>
<comment type="similarity">
    <text evidence="4">Belongs to the TFIIF beta subunit family.</text>
</comment>
<dbReference type="PANTHER" id="PTHR31107:SF2">
    <property type="entry name" value="CYTOCHROME C OXIDASE ASSEMBLY FACTOR 8"/>
    <property type="match status" value="1"/>
</dbReference>
<protein>
    <recommendedName>
        <fullName evidence="5">General transcription factor IIF subunit 2</fullName>
    </recommendedName>
    <alternativeName>
        <fullName evidence="14">Transcription initiation factor IIF subunit beta</fullName>
    </alternativeName>
</protein>
<dbReference type="InterPro" id="IPR040450">
    <property type="entry name" value="TFIIF_beta_HTH"/>
</dbReference>
<dbReference type="GO" id="GO:0090575">
    <property type="term" value="C:RNA polymerase II transcription regulator complex"/>
    <property type="evidence" value="ECO:0007669"/>
    <property type="project" value="UniProtKB-ARBA"/>
</dbReference>
<evidence type="ECO:0000256" key="11">
    <source>
        <dbReference type="ARBA" id="ARBA00023136"/>
    </source>
</evidence>
<reference evidence="18" key="1">
    <citation type="submission" date="2016-11" db="UniProtKB">
        <authorList>
            <consortium name="WormBaseParasite"/>
        </authorList>
    </citation>
    <scope>IDENTIFICATION</scope>
</reference>
<evidence type="ECO:0000259" key="16">
    <source>
        <dbReference type="Pfam" id="PF02270"/>
    </source>
</evidence>
<dbReference type="WBParaSite" id="Hba_05157">
    <property type="protein sequence ID" value="Hba_05157"/>
    <property type="gene ID" value="Hba_05157"/>
</dbReference>
<keyword evidence="7" id="KW-0809">Transit peptide</keyword>
<dbReference type="Pfam" id="PF10231">
    <property type="entry name" value="COA8"/>
    <property type="match status" value="1"/>
</dbReference>
<evidence type="ECO:0000256" key="10">
    <source>
        <dbReference type="ARBA" id="ARBA00023128"/>
    </source>
</evidence>
<organism evidence="17 18">
    <name type="scientific">Heterorhabditis bacteriophora</name>
    <name type="common">Entomopathogenic nematode worm</name>
    <dbReference type="NCBI Taxonomy" id="37862"/>
    <lineage>
        <taxon>Eukaryota</taxon>
        <taxon>Metazoa</taxon>
        <taxon>Ecdysozoa</taxon>
        <taxon>Nematoda</taxon>
        <taxon>Chromadorea</taxon>
        <taxon>Rhabditida</taxon>
        <taxon>Rhabditina</taxon>
        <taxon>Rhabditomorpha</taxon>
        <taxon>Strongyloidea</taxon>
        <taxon>Heterorhabditidae</taxon>
        <taxon>Heterorhabditis</taxon>
    </lineage>
</organism>
<keyword evidence="9" id="KW-0238">DNA-binding</keyword>
<evidence type="ECO:0000256" key="13">
    <source>
        <dbReference type="ARBA" id="ARBA00023242"/>
    </source>
</evidence>
<dbReference type="GO" id="GO:0016591">
    <property type="term" value="C:RNA polymerase II, holoenzyme"/>
    <property type="evidence" value="ECO:0007669"/>
    <property type="project" value="UniProtKB-ARBA"/>
</dbReference>
<evidence type="ECO:0000256" key="5">
    <source>
        <dbReference type="ARBA" id="ARBA00020815"/>
    </source>
</evidence>
<proteinExistence type="inferred from homology"/>
<evidence type="ECO:0000256" key="1">
    <source>
        <dbReference type="ARBA" id="ARBA00004123"/>
    </source>
</evidence>
<feature type="transmembrane region" description="Helical" evidence="15">
    <location>
        <begin position="317"/>
        <end position="339"/>
    </location>
</feature>
<name>A0A1I7WJG0_HETBA</name>
<keyword evidence="13" id="KW-0539">Nucleus</keyword>
<dbReference type="GO" id="GO:0006368">
    <property type="term" value="P:transcription elongation by RNA polymerase II"/>
    <property type="evidence" value="ECO:0007669"/>
    <property type="project" value="UniProtKB-ARBA"/>
</dbReference>
<evidence type="ECO:0000256" key="14">
    <source>
        <dbReference type="ARBA" id="ARBA00033388"/>
    </source>
</evidence>
<dbReference type="GO" id="GO:0097193">
    <property type="term" value="P:intrinsic apoptotic signaling pathway"/>
    <property type="evidence" value="ECO:0007669"/>
    <property type="project" value="InterPro"/>
</dbReference>
<dbReference type="Gene3D" id="3.20.20.105">
    <property type="entry name" value="Queuine tRNA-ribosyltransferase-like"/>
    <property type="match status" value="1"/>
</dbReference>
<evidence type="ECO:0000256" key="12">
    <source>
        <dbReference type="ARBA" id="ARBA00023163"/>
    </source>
</evidence>
<feature type="transmembrane region" description="Helical" evidence="15">
    <location>
        <begin position="26"/>
        <end position="50"/>
    </location>
</feature>
<keyword evidence="10" id="KW-0496">Mitochondrion</keyword>
<evidence type="ECO:0000256" key="2">
    <source>
        <dbReference type="ARBA" id="ARBA00004443"/>
    </source>
</evidence>
<keyword evidence="11 15" id="KW-0472">Membrane</keyword>
<dbReference type="InterPro" id="IPR036390">
    <property type="entry name" value="WH_DNA-bd_sf"/>
</dbReference>
<evidence type="ECO:0000313" key="17">
    <source>
        <dbReference type="Proteomes" id="UP000095283"/>
    </source>
</evidence>
<evidence type="ECO:0000256" key="3">
    <source>
        <dbReference type="ARBA" id="ARBA00005453"/>
    </source>
</evidence>
<dbReference type="SUPFAM" id="SSF46785">
    <property type="entry name" value="Winged helix' DNA-binding domain"/>
    <property type="match status" value="1"/>
</dbReference>
<evidence type="ECO:0000256" key="15">
    <source>
        <dbReference type="SAM" id="Phobius"/>
    </source>
</evidence>